<name>A0A834SFD3_9FABA</name>
<dbReference type="EMBL" id="JAAIUW010000013">
    <property type="protein sequence ID" value="KAF7802121.1"/>
    <property type="molecule type" value="Genomic_DNA"/>
</dbReference>
<organism evidence="1 2">
    <name type="scientific">Senna tora</name>
    <dbReference type="NCBI Taxonomy" id="362788"/>
    <lineage>
        <taxon>Eukaryota</taxon>
        <taxon>Viridiplantae</taxon>
        <taxon>Streptophyta</taxon>
        <taxon>Embryophyta</taxon>
        <taxon>Tracheophyta</taxon>
        <taxon>Spermatophyta</taxon>
        <taxon>Magnoliopsida</taxon>
        <taxon>eudicotyledons</taxon>
        <taxon>Gunneridae</taxon>
        <taxon>Pentapetalae</taxon>
        <taxon>rosids</taxon>
        <taxon>fabids</taxon>
        <taxon>Fabales</taxon>
        <taxon>Fabaceae</taxon>
        <taxon>Caesalpinioideae</taxon>
        <taxon>Cassia clade</taxon>
        <taxon>Senna</taxon>
    </lineage>
</organism>
<proteinExistence type="predicted"/>
<sequence>MEQKEPGSSLNIFRTSNCSEISETVTKYETKALLRKSIRVVFAKPSKFVARIGVFMASKERGSCLNIFRMRNSDRMSEMFTKHESKVLLRI</sequence>
<evidence type="ECO:0000313" key="1">
    <source>
        <dbReference type="EMBL" id="KAF7802121.1"/>
    </source>
</evidence>
<accession>A0A834SFD3</accession>
<gene>
    <name evidence="1" type="ORF">G2W53_041232</name>
</gene>
<comment type="caution">
    <text evidence="1">The sequence shown here is derived from an EMBL/GenBank/DDBJ whole genome shotgun (WGS) entry which is preliminary data.</text>
</comment>
<reference evidence="1" key="1">
    <citation type="submission" date="2020-09" db="EMBL/GenBank/DDBJ databases">
        <title>Genome-Enabled Discovery of Anthraquinone Biosynthesis in Senna tora.</title>
        <authorList>
            <person name="Kang S.-H."/>
            <person name="Pandey R.P."/>
            <person name="Lee C.-M."/>
            <person name="Sim J.-S."/>
            <person name="Jeong J.-T."/>
            <person name="Choi B.-S."/>
            <person name="Jung M."/>
            <person name="Ginzburg D."/>
            <person name="Zhao K."/>
            <person name="Won S.Y."/>
            <person name="Oh T.-J."/>
            <person name="Yu Y."/>
            <person name="Kim N.-H."/>
            <person name="Lee O.R."/>
            <person name="Lee T.-H."/>
            <person name="Bashyal P."/>
            <person name="Kim T.-S."/>
            <person name="Lee W.-H."/>
            <person name="Kawkins C."/>
            <person name="Kim C.-K."/>
            <person name="Kim J.S."/>
            <person name="Ahn B.O."/>
            <person name="Rhee S.Y."/>
            <person name="Sohng J.K."/>
        </authorList>
    </citation>
    <scope>NUCLEOTIDE SEQUENCE</scope>
    <source>
        <tissue evidence="1">Leaf</tissue>
    </source>
</reference>
<keyword evidence="2" id="KW-1185">Reference proteome</keyword>
<dbReference type="Proteomes" id="UP000634136">
    <property type="component" value="Unassembled WGS sequence"/>
</dbReference>
<dbReference type="AlphaFoldDB" id="A0A834SFD3"/>
<protein>
    <submittedName>
        <fullName evidence="1">Uncharacterized protein</fullName>
    </submittedName>
</protein>
<evidence type="ECO:0000313" key="2">
    <source>
        <dbReference type="Proteomes" id="UP000634136"/>
    </source>
</evidence>